<dbReference type="Pfam" id="PF19187">
    <property type="entry name" value="HTH_PafC"/>
    <property type="match status" value="1"/>
</dbReference>
<dbReference type="Proteomes" id="UP001629745">
    <property type="component" value="Unassembled WGS sequence"/>
</dbReference>
<dbReference type="PANTHER" id="PTHR34580">
    <property type="match status" value="1"/>
</dbReference>
<name>A0ABW9FNG3_9NOCA</name>
<comment type="caution">
    <text evidence="4">The sequence shown here is derived from an EMBL/GenBank/DDBJ whole genome shotgun (WGS) entry which is preliminary data.</text>
</comment>
<dbReference type="InterPro" id="IPR057727">
    <property type="entry name" value="WCX_dom"/>
</dbReference>
<evidence type="ECO:0000259" key="2">
    <source>
        <dbReference type="Pfam" id="PF19187"/>
    </source>
</evidence>
<keyword evidence="5" id="KW-1185">Reference proteome</keyword>
<dbReference type="PROSITE" id="PS52050">
    <property type="entry name" value="WYL"/>
    <property type="match status" value="1"/>
</dbReference>
<dbReference type="InterPro" id="IPR051534">
    <property type="entry name" value="CBASS_pafABC_assoc_protein"/>
</dbReference>
<evidence type="ECO:0000313" key="4">
    <source>
        <dbReference type="EMBL" id="MFM1726191.1"/>
    </source>
</evidence>
<protein>
    <submittedName>
        <fullName evidence="4">YafY family protein</fullName>
    </submittedName>
</protein>
<evidence type="ECO:0000313" key="5">
    <source>
        <dbReference type="Proteomes" id="UP001629745"/>
    </source>
</evidence>
<gene>
    <name evidence="4" type="ORF">ABEU20_004816</name>
</gene>
<dbReference type="EMBL" id="JBDLNV010000009">
    <property type="protein sequence ID" value="MFM1726191.1"/>
    <property type="molecule type" value="Genomic_DNA"/>
</dbReference>
<feature type="domain" description="WYL" evidence="1">
    <location>
        <begin position="156"/>
        <end position="222"/>
    </location>
</feature>
<dbReference type="PANTHER" id="PTHR34580:SF1">
    <property type="entry name" value="PROTEIN PAFC"/>
    <property type="match status" value="1"/>
</dbReference>
<dbReference type="RefSeq" id="WP_420166646.1">
    <property type="nucleotide sequence ID" value="NZ_JBDLNV010000009.1"/>
</dbReference>
<evidence type="ECO:0000259" key="3">
    <source>
        <dbReference type="Pfam" id="PF25583"/>
    </source>
</evidence>
<dbReference type="Pfam" id="PF25583">
    <property type="entry name" value="WCX"/>
    <property type="match status" value="1"/>
</dbReference>
<feature type="domain" description="WCX" evidence="3">
    <location>
        <begin position="252"/>
        <end position="325"/>
    </location>
</feature>
<feature type="domain" description="PafC HTH" evidence="2">
    <location>
        <begin position="7"/>
        <end position="119"/>
    </location>
</feature>
<sequence>MTAGLSRLARLLNMVPYFIANPGISKEAAARDLGLSVPNLTKDLQQLFVCGLPGYGPGDLIDLSFEGETVSVIFSAGIDRPLRLTSTEATVLLIALRSLAEMPGMVDPSAAQSAIAKIESAAGSAARRAVAAADEDVADEGDAADDGDRGARENPVAAAVRDALQHDRAVRLTYYSASRDALTERVVDPIRSLLLDDHTYLQAWCRQAEGVRLFRFDRIEAAVELDEPSRPPAQALGTDEHLELFSPDGDLPQAVLQISADHGWILENYPLDPVRTLPDRSVEATMRYGSQEWMARLVLGFGPGARVLGPPELVEAVRERARAALDAYDALEA</sequence>
<dbReference type="InterPro" id="IPR026881">
    <property type="entry name" value="WYL_dom"/>
</dbReference>
<dbReference type="InterPro" id="IPR028349">
    <property type="entry name" value="PafC-like"/>
</dbReference>
<organism evidence="4 5">
    <name type="scientific">Rhodococcus parequi</name>
    <dbReference type="NCBI Taxonomy" id="3137122"/>
    <lineage>
        <taxon>Bacteria</taxon>
        <taxon>Bacillati</taxon>
        <taxon>Actinomycetota</taxon>
        <taxon>Actinomycetes</taxon>
        <taxon>Mycobacteriales</taxon>
        <taxon>Nocardiaceae</taxon>
        <taxon>Rhodococcus</taxon>
    </lineage>
</organism>
<dbReference type="InterPro" id="IPR043839">
    <property type="entry name" value="PafC_HTH"/>
</dbReference>
<reference evidence="4 5" key="1">
    <citation type="submission" date="2023-11" db="EMBL/GenBank/DDBJ databases">
        <authorList>
            <person name="Val-Calvo J."/>
            <person name="Scortti M."/>
            <person name="Vazquez-Boland J."/>
        </authorList>
    </citation>
    <scope>NUCLEOTIDE SEQUENCE [LARGE SCALE GENOMIC DNA]</scope>
    <source>
        <strain evidence="4 5">PAM 2766</strain>
    </source>
</reference>
<dbReference type="Pfam" id="PF13280">
    <property type="entry name" value="WYL"/>
    <property type="match status" value="1"/>
</dbReference>
<accession>A0ABW9FNG3</accession>
<proteinExistence type="predicted"/>
<dbReference type="PIRSF" id="PIRSF016838">
    <property type="entry name" value="PafC"/>
    <property type="match status" value="1"/>
</dbReference>
<evidence type="ECO:0000259" key="1">
    <source>
        <dbReference type="Pfam" id="PF13280"/>
    </source>
</evidence>